<sequence>MQKFKIDKYLPSFLKNSHTYAVVVTDLEGFYTYVNPYFAEKFSFITNYFIGLHSFLTIYPKDHEACTQAVRQCFTCPNDIIKVSLRKPENVLSEFYWTSWEFSLMKDENQDILGVLCVGHDITETELASKRALEFSQKVETILDKMSDGFIQLDQELKLLKINKVARDIFYPNHTKIIGNDILDTINKNLSIRYSAYFQEALDTHVSISFEDFHEQTNHWLNLVVHPSSEGLSIFIRDISQEKKSQIELSKSEYKLKAILDSTTDSNILINPEMKIISFNKPALKDFSSYYKGELKEEIDVREVLASQNKKFFDVYFPLALKGEKHTIEIEKEIDGQKQWFEVSYLPVYNSTAQLIGVSKNTRNITNRKLEEIKIVKQNEAFRSIAWQQSHELRRPVVNLLSLCDLLIKDRDEKEEVKDFYLDSILKSTQELDEIIKAIILLASENEFMNNQENRSNLS</sequence>
<dbReference type="NCBIfam" id="TIGR00229">
    <property type="entry name" value="sensory_box"/>
    <property type="match status" value="2"/>
</dbReference>
<dbReference type="Pfam" id="PF00512">
    <property type="entry name" value="HisKA"/>
    <property type="match status" value="1"/>
</dbReference>
<evidence type="ECO:0000313" key="7">
    <source>
        <dbReference type="EMBL" id="MRX46192.1"/>
    </source>
</evidence>
<dbReference type="Proteomes" id="UP000462931">
    <property type="component" value="Unassembled WGS sequence"/>
</dbReference>
<dbReference type="GO" id="GO:0000155">
    <property type="term" value="F:phosphorelay sensor kinase activity"/>
    <property type="evidence" value="ECO:0007669"/>
    <property type="project" value="InterPro"/>
</dbReference>
<dbReference type="GO" id="GO:0030295">
    <property type="term" value="F:protein kinase activator activity"/>
    <property type="evidence" value="ECO:0007669"/>
    <property type="project" value="TreeGrafter"/>
</dbReference>
<dbReference type="InterPro" id="IPR035965">
    <property type="entry name" value="PAS-like_dom_sf"/>
</dbReference>
<dbReference type="InterPro" id="IPR050351">
    <property type="entry name" value="BphY/WalK/GraS-like"/>
</dbReference>
<dbReference type="InterPro" id="IPR013656">
    <property type="entry name" value="PAS_4"/>
</dbReference>
<dbReference type="SUPFAM" id="SSF55785">
    <property type="entry name" value="PYP-like sensor domain (PAS domain)"/>
    <property type="match status" value="3"/>
</dbReference>
<accession>A0A7K0FK92</accession>
<dbReference type="PROSITE" id="PS50113">
    <property type="entry name" value="PAC"/>
    <property type="match status" value="1"/>
</dbReference>
<organism evidence="7 8">
    <name type="scientific">Pedobacter puniceum</name>
    <dbReference type="NCBI Taxonomy" id="2666136"/>
    <lineage>
        <taxon>Bacteria</taxon>
        <taxon>Pseudomonadati</taxon>
        <taxon>Bacteroidota</taxon>
        <taxon>Sphingobacteriia</taxon>
        <taxon>Sphingobacteriales</taxon>
        <taxon>Sphingobacteriaceae</taxon>
        <taxon>Pedobacter</taxon>
    </lineage>
</organism>
<comment type="caution">
    <text evidence="7">The sequence shown here is derived from an EMBL/GenBank/DDBJ whole genome shotgun (WGS) entry which is preliminary data.</text>
</comment>
<dbReference type="InterPro" id="IPR036097">
    <property type="entry name" value="HisK_dim/P_sf"/>
</dbReference>
<dbReference type="CDD" id="cd00130">
    <property type="entry name" value="PAS"/>
    <property type="match status" value="1"/>
</dbReference>
<dbReference type="Pfam" id="PF08448">
    <property type="entry name" value="PAS_4"/>
    <property type="match status" value="2"/>
</dbReference>
<evidence type="ECO:0000256" key="1">
    <source>
        <dbReference type="ARBA" id="ARBA00000085"/>
    </source>
</evidence>
<evidence type="ECO:0000259" key="6">
    <source>
        <dbReference type="PROSITE" id="PS50113"/>
    </source>
</evidence>
<keyword evidence="5" id="KW-0472">Membrane</keyword>
<evidence type="ECO:0000256" key="5">
    <source>
        <dbReference type="ARBA" id="ARBA00023136"/>
    </source>
</evidence>
<keyword evidence="3" id="KW-0808">Transferase</keyword>
<protein>
    <recommendedName>
        <fullName evidence="2">histidine kinase</fullName>
        <ecNumber evidence="2">2.7.13.3</ecNumber>
    </recommendedName>
</protein>
<dbReference type="GO" id="GO:0000156">
    <property type="term" value="F:phosphorelay response regulator activity"/>
    <property type="evidence" value="ECO:0007669"/>
    <property type="project" value="TreeGrafter"/>
</dbReference>
<dbReference type="RefSeq" id="WP_154286314.1">
    <property type="nucleotide sequence ID" value="NZ_WKJI01000001.1"/>
</dbReference>
<evidence type="ECO:0000256" key="4">
    <source>
        <dbReference type="ARBA" id="ARBA00022777"/>
    </source>
</evidence>
<keyword evidence="8" id="KW-1185">Reference proteome</keyword>
<evidence type="ECO:0000313" key="8">
    <source>
        <dbReference type="Proteomes" id="UP000462931"/>
    </source>
</evidence>
<gene>
    <name evidence="7" type="ORF">GJJ64_03225</name>
</gene>
<dbReference type="GO" id="GO:0016020">
    <property type="term" value="C:membrane"/>
    <property type="evidence" value="ECO:0007669"/>
    <property type="project" value="UniProtKB-SubCell"/>
</dbReference>
<dbReference type="InterPro" id="IPR003661">
    <property type="entry name" value="HisK_dim/P_dom"/>
</dbReference>
<name>A0A7K0FK92_9SPHI</name>
<evidence type="ECO:0000256" key="2">
    <source>
        <dbReference type="ARBA" id="ARBA00012438"/>
    </source>
</evidence>
<dbReference type="SMART" id="SM00091">
    <property type="entry name" value="PAS"/>
    <property type="match status" value="3"/>
</dbReference>
<comment type="catalytic activity">
    <reaction evidence="1">
        <text>ATP + protein L-histidine = ADP + protein N-phospho-L-histidine.</text>
        <dbReference type="EC" id="2.7.13.3"/>
    </reaction>
</comment>
<dbReference type="Gene3D" id="1.10.287.130">
    <property type="match status" value="1"/>
</dbReference>
<dbReference type="CDD" id="cd00082">
    <property type="entry name" value="HisKA"/>
    <property type="match status" value="1"/>
</dbReference>
<proteinExistence type="predicted"/>
<dbReference type="GO" id="GO:0007234">
    <property type="term" value="P:osmosensory signaling via phosphorelay pathway"/>
    <property type="evidence" value="ECO:0007669"/>
    <property type="project" value="TreeGrafter"/>
</dbReference>
<reference evidence="7 8" key="1">
    <citation type="submission" date="2019-11" db="EMBL/GenBank/DDBJ databases">
        <authorList>
            <person name="Cheng Q."/>
            <person name="Yang Z."/>
        </authorList>
    </citation>
    <scope>NUCLEOTIDE SEQUENCE [LARGE SCALE GENOMIC DNA]</scope>
    <source>
        <strain evidence="7 8">HX-22-1</strain>
    </source>
</reference>
<dbReference type="Gene3D" id="3.30.450.20">
    <property type="entry name" value="PAS domain"/>
    <property type="match status" value="3"/>
</dbReference>
<dbReference type="PANTHER" id="PTHR42878:SF15">
    <property type="entry name" value="BACTERIOPHYTOCHROME"/>
    <property type="match status" value="1"/>
</dbReference>
<dbReference type="AlphaFoldDB" id="A0A7K0FK92"/>
<dbReference type="SUPFAM" id="SSF47384">
    <property type="entry name" value="Homodimeric domain of signal transducing histidine kinase"/>
    <property type="match status" value="1"/>
</dbReference>
<dbReference type="Pfam" id="PF13426">
    <property type="entry name" value="PAS_9"/>
    <property type="match status" value="1"/>
</dbReference>
<dbReference type="EMBL" id="WKJI01000001">
    <property type="protein sequence ID" value="MRX46192.1"/>
    <property type="molecule type" value="Genomic_DNA"/>
</dbReference>
<dbReference type="EC" id="2.7.13.3" evidence="2"/>
<dbReference type="PANTHER" id="PTHR42878">
    <property type="entry name" value="TWO-COMPONENT HISTIDINE KINASE"/>
    <property type="match status" value="1"/>
</dbReference>
<feature type="domain" description="PAC" evidence="6">
    <location>
        <begin position="324"/>
        <end position="377"/>
    </location>
</feature>
<keyword evidence="4" id="KW-0418">Kinase</keyword>
<evidence type="ECO:0000256" key="3">
    <source>
        <dbReference type="ARBA" id="ARBA00022679"/>
    </source>
</evidence>
<dbReference type="InterPro" id="IPR000014">
    <property type="entry name" value="PAS"/>
</dbReference>
<dbReference type="InterPro" id="IPR000700">
    <property type="entry name" value="PAS-assoc_C"/>
</dbReference>